<organism evidence="2 3">
    <name type="scientific">Hypothenemus hampei</name>
    <name type="common">Coffee berry borer</name>
    <dbReference type="NCBI Taxonomy" id="57062"/>
    <lineage>
        <taxon>Eukaryota</taxon>
        <taxon>Metazoa</taxon>
        <taxon>Ecdysozoa</taxon>
        <taxon>Arthropoda</taxon>
        <taxon>Hexapoda</taxon>
        <taxon>Insecta</taxon>
        <taxon>Pterygota</taxon>
        <taxon>Neoptera</taxon>
        <taxon>Endopterygota</taxon>
        <taxon>Coleoptera</taxon>
        <taxon>Polyphaga</taxon>
        <taxon>Cucujiformia</taxon>
        <taxon>Curculionidae</taxon>
        <taxon>Scolytinae</taxon>
        <taxon>Hypothenemus</taxon>
    </lineage>
</organism>
<dbReference type="Proteomes" id="UP001566132">
    <property type="component" value="Unassembled WGS sequence"/>
</dbReference>
<accession>A0ABD1E441</accession>
<evidence type="ECO:0008006" key="4">
    <source>
        <dbReference type="Google" id="ProtNLM"/>
    </source>
</evidence>
<dbReference type="Pfam" id="PF16021">
    <property type="entry name" value="PDCD7"/>
    <property type="match status" value="1"/>
</dbReference>
<reference evidence="2 3" key="1">
    <citation type="submission" date="2024-05" db="EMBL/GenBank/DDBJ databases">
        <title>Genetic variation in Jamaican populations of the coffee berry borer (Hypothenemus hampei).</title>
        <authorList>
            <person name="Errbii M."/>
            <person name="Myrie A."/>
        </authorList>
    </citation>
    <scope>NUCLEOTIDE SEQUENCE [LARGE SCALE GENOMIC DNA]</scope>
    <source>
        <strain evidence="2">JA-Hopewell-2020-01-JO</strain>
        <tissue evidence="2">Whole body</tissue>
    </source>
</reference>
<evidence type="ECO:0000313" key="3">
    <source>
        <dbReference type="Proteomes" id="UP001566132"/>
    </source>
</evidence>
<evidence type="ECO:0000256" key="1">
    <source>
        <dbReference type="SAM" id="Coils"/>
    </source>
</evidence>
<gene>
    <name evidence="2" type="ORF">ABEB36_014092</name>
</gene>
<evidence type="ECO:0000313" key="2">
    <source>
        <dbReference type="EMBL" id="KAL1489151.1"/>
    </source>
</evidence>
<dbReference type="PANTHER" id="PTHR48190">
    <property type="entry name" value="PROGRAMMED CELL DEATH PROTEIN 7"/>
    <property type="match status" value="1"/>
</dbReference>
<protein>
    <recommendedName>
        <fullName evidence="4">Programmed cell death protein 7</fullName>
    </recommendedName>
</protein>
<dbReference type="EMBL" id="JBDJPC010000012">
    <property type="protein sequence ID" value="KAL1489151.1"/>
    <property type="molecule type" value="Genomic_DNA"/>
</dbReference>
<proteinExistence type="predicted"/>
<sequence length="328" mass="38491">MTISQAKNHLTDCIKLIEKLNTIQKTLEENVGSMSSSEWKTRTVEIGIIKDEFTKIMCKFDNAEVMKHLKVSIRTRKKKRLNDRKRREKKLLEKQEAVEARKKLHKEIDQWLNNKNEEVINKANLINYFKIIHFQLEKIKQEEARQKHADVVLAEVTKKKQEARKQLSFIGALIKLRMVRENVANQRGEKTSLEDRRAFSITTEKLIKMWENSMQAYLKEEQGLKFMLEKNQTEDSKQAKMVKERCLVEQWKTVLFGRSHSVPSTNPTFWALTAAERDLETFIAIRKSWDTFLVSPNNENGSKIPVGWVLPNQELDASWSQYLDRNGT</sequence>
<dbReference type="PANTHER" id="PTHR48190:SF2">
    <property type="entry name" value="PROGRAMMED CELL DEATH PROTEIN 7"/>
    <property type="match status" value="1"/>
</dbReference>
<dbReference type="AlphaFoldDB" id="A0ABD1E441"/>
<name>A0ABD1E441_HYPHA</name>
<keyword evidence="1" id="KW-0175">Coiled coil</keyword>
<dbReference type="InterPro" id="IPR052831">
    <property type="entry name" value="Apoptosis_promoter"/>
</dbReference>
<comment type="caution">
    <text evidence="2">The sequence shown here is derived from an EMBL/GenBank/DDBJ whole genome shotgun (WGS) entry which is preliminary data.</text>
</comment>
<keyword evidence="3" id="KW-1185">Reference proteome</keyword>
<feature type="coiled-coil region" evidence="1">
    <location>
        <begin position="78"/>
        <end position="114"/>
    </location>
</feature>
<dbReference type="InterPro" id="IPR031974">
    <property type="entry name" value="PDCD7"/>
</dbReference>